<dbReference type="InterPro" id="IPR051257">
    <property type="entry name" value="Diverse_CBS-Domain"/>
</dbReference>
<evidence type="ECO:0000256" key="1">
    <source>
        <dbReference type="ARBA" id="ARBA00023122"/>
    </source>
</evidence>
<evidence type="ECO:0000256" key="2">
    <source>
        <dbReference type="PROSITE-ProRule" id="PRU00703"/>
    </source>
</evidence>
<keyword evidence="5" id="KW-1185">Reference proteome</keyword>
<feature type="domain" description="CBS" evidence="3">
    <location>
        <begin position="84"/>
        <end position="142"/>
    </location>
</feature>
<dbReference type="Pfam" id="PF00571">
    <property type="entry name" value="CBS"/>
    <property type="match status" value="2"/>
</dbReference>
<sequence length="146" mass="16432">MKELVRDWMSSDVITIRPETTLPEAHQMMTTEEIRRMPVVDDEGRLVGIITIGDIRSAEPSPATSLSIWEMNYLLSSLKIEKIMTRHPRTITADATLAEAARTMLEYRVSGLPVVDEGMHVVGIITESDIFTMVVLHEWGKEHADA</sequence>
<evidence type="ECO:0000313" key="5">
    <source>
        <dbReference type="Proteomes" id="UP000215027"/>
    </source>
</evidence>
<dbReference type="EMBL" id="LN890656">
    <property type="protein sequence ID" value="CUS05957.1"/>
    <property type="molecule type" value="Genomic_DNA"/>
</dbReference>
<dbReference type="InterPro" id="IPR000644">
    <property type="entry name" value="CBS_dom"/>
</dbReference>
<dbReference type="RefSeq" id="WP_095045299.1">
    <property type="nucleotide sequence ID" value="NZ_LN890656.1"/>
</dbReference>
<reference evidence="4" key="1">
    <citation type="submission" date="2016-01" db="EMBL/GenBank/DDBJ databases">
        <authorList>
            <person name="Mcilroy J.S."/>
            <person name="Karst M S."/>
            <person name="Albertsen M."/>
        </authorList>
    </citation>
    <scope>NUCLEOTIDE SEQUENCE</scope>
    <source>
        <strain evidence="4">Cfx-K</strain>
    </source>
</reference>
<dbReference type="PANTHER" id="PTHR43080:SF2">
    <property type="entry name" value="CBS DOMAIN-CONTAINING PROTEIN"/>
    <property type="match status" value="1"/>
</dbReference>
<dbReference type="InterPro" id="IPR046342">
    <property type="entry name" value="CBS_dom_sf"/>
</dbReference>
<dbReference type="KEGG" id="pbf:CFX0092_B0423"/>
<dbReference type="SMART" id="SM00116">
    <property type="entry name" value="CBS"/>
    <property type="match status" value="2"/>
</dbReference>
<keyword evidence="1 2" id="KW-0129">CBS domain</keyword>
<dbReference type="AlphaFoldDB" id="A0A170PJT6"/>
<proteinExistence type="predicted"/>
<protein>
    <submittedName>
        <fullName evidence="4">CBS domain pair family protein</fullName>
    </submittedName>
</protein>
<evidence type="ECO:0000313" key="4">
    <source>
        <dbReference type="EMBL" id="CUS05957.1"/>
    </source>
</evidence>
<gene>
    <name evidence="4" type="ORF">CFX0092_B0423</name>
</gene>
<dbReference type="OrthoDB" id="9790355at2"/>
<accession>A0A170PJT6</accession>
<dbReference type="CDD" id="cd04584">
    <property type="entry name" value="CBS_pair_AcuB_like"/>
    <property type="match status" value="1"/>
</dbReference>
<feature type="domain" description="CBS" evidence="3">
    <location>
        <begin position="9"/>
        <end position="65"/>
    </location>
</feature>
<dbReference type="Gene3D" id="3.10.580.10">
    <property type="entry name" value="CBS-domain"/>
    <property type="match status" value="1"/>
</dbReference>
<organism evidence="4 5">
    <name type="scientific">Candidatus Promineifilum breve</name>
    <dbReference type="NCBI Taxonomy" id="1806508"/>
    <lineage>
        <taxon>Bacteria</taxon>
        <taxon>Bacillati</taxon>
        <taxon>Chloroflexota</taxon>
        <taxon>Ardenticatenia</taxon>
        <taxon>Candidatus Promineifilales</taxon>
        <taxon>Candidatus Promineifilaceae</taxon>
        <taxon>Candidatus Promineifilum</taxon>
    </lineage>
</organism>
<dbReference type="SUPFAM" id="SSF54631">
    <property type="entry name" value="CBS-domain pair"/>
    <property type="match status" value="1"/>
</dbReference>
<evidence type="ECO:0000259" key="3">
    <source>
        <dbReference type="PROSITE" id="PS51371"/>
    </source>
</evidence>
<dbReference type="Proteomes" id="UP000215027">
    <property type="component" value="Chromosome II"/>
</dbReference>
<name>A0A170PJT6_9CHLR</name>
<dbReference type="PANTHER" id="PTHR43080">
    <property type="entry name" value="CBS DOMAIN-CONTAINING PROTEIN CBSX3, MITOCHONDRIAL"/>
    <property type="match status" value="1"/>
</dbReference>
<dbReference type="PROSITE" id="PS51371">
    <property type="entry name" value="CBS"/>
    <property type="match status" value="2"/>
</dbReference>